<evidence type="ECO:0000313" key="9">
    <source>
        <dbReference type="EMBL" id="GKT05655.1"/>
    </source>
</evidence>
<evidence type="ECO:0000256" key="6">
    <source>
        <dbReference type="ARBA" id="ARBA00023136"/>
    </source>
</evidence>
<accession>A0ABQ5JNU1</accession>
<proteinExistence type="inferred from homology"/>
<feature type="transmembrane region" description="Helical" evidence="7">
    <location>
        <begin position="176"/>
        <end position="198"/>
    </location>
</feature>
<evidence type="ECO:0000256" key="2">
    <source>
        <dbReference type="ARBA" id="ARBA00010792"/>
    </source>
</evidence>
<keyword evidence="5 7" id="KW-1133">Transmembrane helix</keyword>
<dbReference type="Pfam" id="PF09335">
    <property type="entry name" value="VTT_dom"/>
    <property type="match status" value="1"/>
</dbReference>
<reference evidence="9 10" key="1">
    <citation type="submission" date="2022-03" db="EMBL/GenBank/DDBJ databases">
        <title>Draft genome sequence of Furfurilactobacillus curtus JCM 31185.</title>
        <authorList>
            <person name="Suzuki S."/>
            <person name="Endo A."/>
            <person name="Kajikawa A."/>
        </authorList>
    </citation>
    <scope>NUCLEOTIDE SEQUENCE [LARGE SCALE GENOMIC DNA]</scope>
    <source>
        <strain evidence="9 10">JCM 31185</strain>
    </source>
</reference>
<feature type="domain" description="VTT" evidence="8">
    <location>
        <begin position="30"/>
        <end position="161"/>
    </location>
</feature>
<keyword evidence="3" id="KW-1003">Cell membrane</keyword>
<dbReference type="EMBL" id="BQXO01000002">
    <property type="protein sequence ID" value="GKT05655.1"/>
    <property type="molecule type" value="Genomic_DNA"/>
</dbReference>
<dbReference type="InterPro" id="IPR032816">
    <property type="entry name" value="VTT_dom"/>
</dbReference>
<protein>
    <submittedName>
        <fullName evidence="9">Alkaline phosphatase-like protein</fullName>
    </submittedName>
</protein>
<comment type="similarity">
    <text evidence="2">Belongs to the DedA family.</text>
</comment>
<evidence type="ECO:0000259" key="8">
    <source>
        <dbReference type="Pfam" id="PF09335"/>
    </source>
</evidence>
<organism evidence="9 10">
    <name type="scientific">Furfurilactobacillus curtus</name>
    <dbReference type="NCBI Taxonomy" id="1746200"/>
    <lineage>
        <taxon>Bacteria</taxon>
        <taxon>Bacillati</taxon>
        <taxon>Bacillota</taxon>
        <taxon>Bacilli</taxon>
        <taxon>Lactobacillales</taxon>
        <taxon>Lactobacillaceae</taxon>
        <taxon>Furfurilactobacillus</taxon>
    </lineage>
</organism>
<evidence type="ECO:0000256" key="5">
    <source>
        <dbReference type="ARBA" id="ARBA00022989"/>
    </source>
</evidence>
<evidence type="ECO:0000256" key="4">
    <source>
        <dbReference type="ARBA" id="ARBA00022692"/>
    </source>
</evidence>
<evidence type="ECO:0000256" key="3">
    <source>
        <dbReference type="ARBA" id="ARBA00022475"/>
    </source>
</evidence>
<dbReference type="InterPro" id="IPR051311">
    <property type="entry name" value="DedA_domain"/>
</dbReference>
<evidence type="ECO:0000313" key="10">
    <source>
        <dbReference type="Proteomes" id="UP001628078"/>
    </source>
</evidence>
<keyword evidence="4 7" id="KW-0812">Transmembrane</keyword>
<evidence type="ECO:0000256" key="1">
    <source>
        <dbReference type="ARBA" id="ARBA00004651"/>
    </source>
</evidence>
<gene>
    <name evidence="9" type="primary">apl</name>
    <name evidence="9" type="ORF">JCM31185_09430</name>
</gene>
<name>A0ABQ5JNU1_9LACO</name>
<feature type="transmembrane region" description="Helical" evidence="7">
    <location>
        <begin position="50"/>
        <end position="72"/>
    </location>
</feature>
<comment type="caution">
    <text evidence="9">The sequence shown here is derived from an EMBL/GenBank/DDBJ whole genome shotgun (WGS) entry which is preliminary data.</text>
</comment>
<feature type="transmembrane region" description="Helical" evidence="7">
    <location>
        <begin position="12"/>
        <end position="30"/>
    </location>
</feature>
<dbReference type="PANTHER" id="PTHR42709">
    <property type="entry name" value="ALKALINE PHOSPHATASE LIKE PROTEIN"/>
    <property type="match status" value="1"/>
</dbReference>
<evidence type="ECO:0000256" key="7">
    <source>
        <dbReference type="SAM" id="Phobius"/>
    </source>
</evidence>
<dbReference type="RefSeq" id="WP_407883073.1">
    <property type="nucleotide sequence ID" value="NZ_BQXO01000002.1"/>
</dbReference>
<dbReference type="Proteomes" id="UP001628078">
    <property type="component" value="Unassembled WGS sequence"/>
</dbReference>
<feature type="transmembrane region" description="Helical" evidence="7">
    <location>
        <begin position="141"/>
        <end position="164"/>
    </location>
</feature>
<sequence>MEQQLIDFMNQFGYIGIVLLIALENVFPPIPSEVILTFAGFMTLAADLTITGSVIAATSGAVIGAGLLYGIGRWLNVTRLERLINSRLGRSLRLKQTDIEKAQQLFNRHGRKTIFFGRFIPVVRSLISIPAGMTKMPWQPFVLLTTLGTMIWNIVLIGLGRLAGRAWSQVSGVVDTFSTIVAVGLAGLFIIGALWYYVKRIRPARVE</sequence>
<keyword evidence="10" id="KW-1185">Reference proteome</keyword>
<keyword evidence="6 7" id="KW-0472">Membrane</keyword>
<dbReference type="PANTHER" id="PTHR42709:SF6">
    <property type="entry name" value="UNDECAPRENYL PHOSPHATE TRANSPORTER A"/>
    <property type="match status" value="1"/>
</dbReference>
<comment type="subcellular location">
    <subcellularLocation>
        <location evidence="1">Cell membrane</location>
        <topology evidence="1">Multi-pass membrane protein</topology>
    </subcellularLocation>
</comment>